<dbReference type="InterPro" id="IPR009027">
    <property type="entry name" value="Ribosomal_bL9/RNase_H1_N"/>
</dbReference>
<gene>
    <name evidence="7 10" type="primary">rplI</name>
    <name evidence="10" type="ORF">E4P82_04765</name>
</gene>
<dbReference type="Pfam" id="PF01281">
    <property type="entry name" value="Ribosomal_L9_N"/>
    <property type="match status" value="1"/>
</dbReference>
<keyword evidence="5 7" id="KW-0687">Ribonucleoprotein</keyword>
<dbReference type="RefSeq" id="WP_169247828.1">
    <property type="nucleotide sequence ID" value="NZ_SPMZ01000014.1"/>
</dbReference>
<evidence type="ECO:0000259" key="9">
    <source>
        <dbReference type="PROSITE" id="PS00651"/>
    </source>
</evidence>
<evidence type="ECO:0000256" key="3">
    <source>
        <dbReference type="ARBA" id="ARBA00022884"/>
    </source>
</evidence>
<feature type="coiled-coil region" evidence="8">
    <location>
        <begin position="44"/>
        <end position="82"/>
    </location>
</feature>
<dbReference type="PANTHER" id="PTHR21368">
    <property type="entry name" value="50S RIBOSOMAL PROTEIN L9"/>
    <property type="match status" value="1"/>
</dbReference>
<dbReference type="SUPFAM" id="SSF55653">
    <property type="entry name" value="Ribosomal protein L9 C-domain"/>
    <property type="match status" value="1"/>
</dbReference>
<protein>
    <recommendedName>
        <fullName evidence="6 7">Large ribosomal subunit protein bL9</fullName>
    </recommendedName>
</protein>
<dbReference type="Gene3D" id="3.10.430.100">
    <property type="entry name" value="Ribosomal protein L9, C-terminal domain"/>
    <property type="match status" value="1"/>
</dbReference>
<dbReference type="InterPro" id="IPR020594">
    <property type="entry name" value="Ribosomal_bL9_bac/chp"/>
</dbReference>
<evidence type="ECO:0000313" key="10">
    <source>
        <dbReference type="EMBL" id="NMQ18570.1"/>
    </source>
</evidence>
<keyword evidence="4 7" id="KW-0689">Ribosomal protein</keyword>
<dbReference type="Pfam" id="PF03948">
    <property type="entry name" value="Ribosomal_L9_C"/>
    <property type="match status" value="1"/>
</dbReference>
<evidence type="ECO:0000313" key="11">
    <source>
        <dbReference type="Proteomes" id="UP000760480"/>
    </source>
</evidence>
<keyword evidence="2 7" id="KW-0699">rRNA-binding</keyword>
<dbReference type="InterPro" id="IPR036791">
    <property type="entry name" value="Ribosomal_bL9_C_sf"/>
</dbReference>
<organism evidence="10 11">
    <name type="scientific">Candidatus Competibacter phosphatis</name>
    <dbReference type="NCBI Taxonomy" id="221280"/>
    <lineage>
        <taxon>Bacteria</taxon>
        <taxon>Pseudomonadati</taxon>
        <taxon>Pseudomonadota</taxon>
        <taxon>Gammaproteobacteria</taxon>
        <taxon>Candidatus Competibacteraceae</taxon>
        <taxon>Candidatus Competibacter</taxon>
    </lineage>
</organism>
<evidence type="ECO:0000256" key="5">
    <source>
        <dbReference type="ARBA" id="ARBA00023274"/>
    </source>
</evidence>
<keyword evidence="3 7" id="KW-0694">RNA-binding</keyword>
<evidence type="ECO:0000256" key="8">
    <source>
        <dbReference type="SAM" id="Coils"/>
    </source>
</evidence>
<dbReference type="InterPro" id="IPR000244">
    <property type="entry name" value="Ribosomal_bL9"/>
</dbReference>
<keyword evidence="11" id="KW-1185">Reference proteome</keyword>
<dbReference type="InterPro" id="IPR020070">
    <property type="entry name" value="Ribosomal_bL9_N"/>
</dbReference>
<dbReference type="SUPFAM" id="SSF55658">
    <property type="entry name" value="L9 N-domain-like"/>
    <property type="match status" value="1"/>
</dbReference>
<accession>A0ABX1TKY4</accession>
<feature type="domain" description="Ribosomal protein L9" evidence="9">
    <location>
        <begin position="13"/>
        <end position="40"/>
    </location>
</feature>
<comment type="function">
    <text evidence="7">Binds to the 23S rRNA.</text>
</comment>
<dbReference type="EMBL" id="SPMZ01000014">
    <property type="protein sequence ID" value="NMQ18570.1"/>
    <property type="molecule type" value="Genomic_DNA"/>
</dbReference>
<evidence type="ECO:0000256" key="1">
    <source>
        <dbReference type="ARBA" id="ARBA00010605"/>
    </source>
</evidence>
<reference evidence="10 11" key="1">
    <citation type="submission" date="2019-03" db="EMBL/GenBank/DDBJ databases">
        <title>Metabolic reconstructions from genomes of highly enriched 'Candidatus Accumulibacter' and 'Candidatus Competibacter' bioreactor populations.</title>
        <authorList>
            <person name="Annavajhala M.K."/>
            <person name="Welles L."/>
            <person name="Abbas B."/>
            <person name="Sorokin D."/>
            <person name="Park H."/>
            <person name="Van Loosdrecht M."/>
            <person name="Chandran K."/>
        </authorList>
    </citation>
    <scope>NUCLEOTIDE SEQUENCE [LARGE SCALE GENOMIC DNA]</scope>
    <source>
        <strain evidence="10 11">SBR_G</strain>
    </source>
</reference>
<name>A0ABX1TKY4_9GAMM</name>
<dbReference type="InterPro" id="IPR036935">
    <property type="entry name" value="Ribosomal_bL9_N_sf"/>
</dbReference>
<dbReference type="PROSITE" id="PS00651">
    <property type="entry name" value="RIBOSOMAL_L9"/>
    <property type="match status" value="1"/>
</dbReference>
<evidence type="ECO:0000256" key="6">
    <source>
        <dbReference type="ARBA" id="ARBA00035292"/>
    </source>
</evidence>
<dbReference type="NCBIfam" id="TIGR00158">
    <property type="entry name" value="L9"/>
    <property type="match status" value="1"/>
</dbReference>
<dbReference type="GO" id="GO:0005840">
    <property type="term" value="C:ribosome"/>
    <property type="evidence" value="ECO:0007669"/>
    <property type="project" value="UniProtKB-KW"/>
</dbReference>
<dbReference type="Gene3D" id="3.40.5.10">
    <property type="entry name" value="Ribosomal protein L9, N-terminal domain"/>
    <property type="match status" value="1"/>
</dbReference>
<evidence type="ECO:0000256" key="7">
    <source>
        <dbReference type="HAMAP-Rule" id="MF_00503"/>
    </source>
</evidence>
<evidence type="ECO:0000256" key="2">
    <source>
        <dbReference type="ARBA" id="ARBA00022730"/>
    </source>
</evidence>
<sequence length="149" mass="16066">MEIILLEKITNLGGLGDRIKVKPGYARNFLIPKGKATEATPANLARFEARRAELERIAAELLAKAKARAEQLAELIVTLSVKTGSEGRLFGSVGAADIANAVSAAGIELQKHEIRLSTGSIRQIGEYDVDLLLHPEVKTQIRVNIIAEA</sequence>
<comment type="caution">
    <text evidence="10">The sequence shown here is derived from an EMBL/GenBank/DDBJ whole genome shotgun (WGS) entry which is preliminary data.</text>
</comment>
<keyword evidence="8" id="KW-0175">Coiled coil</keyword>
<proteinExistence type="inferred from homology"/>
<comment type="similarity">
    <text evidence="1 7">Belongs to the bacterial ribosomal protein bL9 family.</text>
</comment>
<dbReference type="InterPro" id="IPR020069">
    <property type="entry name" value="Ribosomal_bL9_C"/>
</dbReference>
<evidence type="ECO:0000256" key="4">
    <source>
        <dbReference type="ARBA" id="ARBA00022980"/>
    </source>
</evidence>
<dbReference type="Proteomes" id="UP000760480">
    <property type="component" value="Unassembled WGS sequence"/>
</dbReference>
<dbReference type="HAMAP" id="MF_00503">
    <property type="entry name" value="Ribosomal_bL9"/>
    <property type="match status" value="1"/>
</dbReference>